<sequence>MAVVLRHQQIEKSKCFFFQCLQLASSTQHIRGVVFDWTVTPHAGLIVVHNRCSKIFTHVMYGDNYLNGSNILKTALNSNCFILHEALDRHCFSSNLLRPPLCDDQVLN</sequence>
<dbReference type="Proteomes" id="UP000054721">
    <property type="component" value="Unassembled WGS sequence"/>
</dbReference>
<gene>
    <name evidence="1" type="ORF">T02_15914</name>
</gene>
<proteinExistence type="predicted"/>
<reference evidence="1 2" key="1">
    <citation type="submission" date="2015-05" db="EMBL/GenBank/DDBJ databases">
        <title>Evolution of Trichinella species and genotypes.</title>
        <authorList>
            <person name="Korhonen P.K."/>
            <person name="Edoardo P."/>
            <person name="Giuseppe L.R."/>
            <person name="Gasser R.B."/>
        </authorList>
    </citation>
    <scope>NUCLEOTIDE SEQUENCE [LARGE SCALE GENOMIC DNA]</scope>
    <source>
        <strain evidence="1">ISS10</strain>
    </source>
</reference>
<evidence type="ECO:0000313" key="1">
    <source>
        <dbReference type="EMBL" id="KRZ48892.1"/>
    </source>
</evidence>
<evidence type="ECO:0000313" key="2">
    <source>
        <dbReference type="Proteomes" id="UP000054721"/>
    </source>
</evidence>
<dbReference type="AlphaFoldDB" id="A0A0V1KPQ4"/>
<comment type="caution">
    <text evidence="1">The sequence shown here is derived from an EMBL/GenBank/DDBJ whole genome shotgun (WGS) entry which is preliminary data.</text>
</comment>
<accession>A0A0V1KPQ4</accession>
<name>A0A0V1KPQ4_9BILA</name>
<protein>
    <submittedName>
        <fullName evidence="1">Uncharacterized protein</fullName>
    </submittedName>
</protein>
<dbReference type="EMBL" id="JYDW01000353">
    <property type="protein sequence ID" value="KRZ48892.1"/>
    <property type="molecule type" value="Genomic_DNA"/>
</dbReference>
<keyword evidence="2" id="KW-1185">Reference proteome</keyword>
<organism evidence="1 2">
    <name type="scientific">Trichinella nativa</name>
    <dbReference type="NCBI Taxonomy" id="6335"/>
    <lineage>
        <taxon>Eukaryota</taxon>
        <taxon>Metazoa</taxon>
        <taxon>Ecdysozoa</taxon>
        <taxon>Nematoda</taxon>
        <taxon>Enoplea</taxon>
        <taxon>Dorylaimia</taxon>
        <taxon>Trichinellida</taxon>
        <taxon>Trichinellidae</taxon>
        <taxon>Trichinella</taxon>
    </lineage>
</organism>